<dbReference type="EMBL" id="MU864913">
    <property type="protein sequence ID" value="KAK4181961.1"/>
    <property type="molecule type" value="Genomic_DNA"/>
</dbReference>
<comment type="caution">
    <text evidence="2">The sequence shown here is derived from an EMBL/GenBank/DDBJ whole genome shotgun (WGS) entry which is preliminary data.</text>
</comment>
<evidence type="ECO:0000256" key="1">
    <source>
        <dbReference type="SAM" id="MobiDB-lite"/>
    </source>
</evidence>
<evidence type="ECO:0000313" key="2">
    <source>
        <dbReference type="EMBL" id="KAK4181961.1"/>
    </source>
</evidence>
<gene>
    <name evidence="2" type="ORF">QBC35DRAFT_552355</name>
</gene>
<protein>
    <submittedName>
        <fullName evidence="2">Uncharacterized protein</fullName>
    </submittedName>
</protein>
<feature type="compositionally biased region" description="Polar residues" evidence="1">
    <location>
        <begin position="251"/>
        <end position="260"/>
    </location>
</feature>
<dbReference type="Proteomes" id="UP001302126">
    <property type="component" value="Unassembled WGS sequence"/>
</dbReference>
<accession>A0AAN6WHJ8</accession>
<organism evidence="2 3">
    <name type="scientific">Podospora australis</name>
    <dbReference type="NCBI Taxonomy" id="1536484"/>
    <lineage>
        <taxon>Eukaryota</taxon>
        <taxon>Fungi</taxon>
        <taxon>Dikarya</taxon>
        <taxon>Ascomycota</taxon>
        <taxon>Pezizomycotina</taxon>
        <taxon>Sordariomycetes</taxon>
        <taxon>Sordariomycetidae</taxon>
        <taxon>Sordariales</taxon>
        <taxon>Podosporaceae</taxon>
        <taxon>Podospora</taxon>
    </lineage>
</organism>
<sequence>MIDAREPTATTATETACLTTPNPSELTRLGETQKFVNRINTVVFSKSGNDYTLPYLHNYLRFIDWVLQCEDKNGPVDDVLGPGFPWLQLADRLNDIPVSESTLLIITQRDHDAAAEKLSRPVMGDCHSRGLPWATWLDQQELESFMILQGSSFEEHKEQWVTVMRARCTVLGARISHISPHLSLELLSDSVKFTSQDPNADRSSKDQQTVLLQEAYSATGTSESPLLDEDEDSAKIQRWVRSNGPPPDTVVSPSTRNVTE</sequence>
<dbReference type="AlphaFoldDB" id="A0AAN6WHJ8"/>
<reference evidence="2" key="2">
    <citation type="submission" date="2023-05" db="EMBL/GenBank/DDBJ databases">
        <authorList>
            <consortium name="Lawrence Berkeley National Laboratory"/>
            <person name="Steindorff A."/>
            <person name="Hensen N."/>
            <person name="Bonometti L."/>
            <person name="Westerberg I."/>
            <person name="Brannstrom I.O."/>
            <person name="Guillou S."/>
            <person name="Cros-Aarteil S."/>
            <person name="Calhoun S."/>
            <person name="Haridas S."/>
            <person name="Kuo A."/>
            <person name="Mondo S."/>
            <person name="Pangilinan J."/>
            <person name="Riley R."/>
            <person name="Labutti K."/>
            <person name="Andreopoulos B."/>
            <person name="Lipzen A."/>
            <person name="Chen C."/>
            <person name="Yanf M."/>
            <person name="Daum C."/>
            <person name="Ng V."/>
            <person name="Clum A."/>
            <person name="Ohm R."/>
            <person name="Martin F."/>
            <person name="Silar P."/>
            <person name="Natvig D."/>
            <person name="Lalanne C."/>
            <person name="Gautier V."/>
            <person name="Ament-Velasquez S.L."/>
            <person name="Kruys A."/>
            <person name="Hutchinson M.I."/>
            <person name="Powell A.J."/>
            <person name="Barry K."/>
            <person name="Miller A.N."/>
            <person name="Grigoriev I.V."/>
            <person name="Debuchy R."/>
            <person name="Gladieux P."/>
            <person name="Thoren M.H."/>
            <person name="Johannesson H."/>
        </authorList>
    </citation>
    <scope>NUCLEOTIDE SEQUENCE</scope>
    <source>
        <strain evidence="2">PSN309</strain>
    </source>
</reference>
<proteinExistence type="predicted"/>
<name>A0AAN6WHJ8_9PEZI</name>
<evidence type="ECO:0000313" key="3">
    <source>
        <dbReference type="Proteomes" id="UP001302126"/>
    </source>
</evidence>
<keyword evidence="3" id="KW-1185">Reference proteome</keyword>
<feature type="region of interest" description="Disordered" evidence="1">
    <location>
        <begin position="217"/>
        <end position="260"/>
    </location>
</feature>
<reference evidence="2" key="1">
    <citation type="journal article" date="2023" name="Mol. Phylogenet. Evol.">
        <title>Genome-scale phylogeny and comparative genomics of the fungal order Sordariales.</title>
        <authorList>
            <person name="Hensen N."/>
            <person name="Bonometti L."/>
            <person name="Westerberg I."/>
            <person name="Brannstrom I.O."/>
            <person name="Guillou S."/>
            <person name="Cros-Aarteil S."/>
            <person name="Calhoun S."/>
            <person name="Haridas S."/>
            <person name="Kuo A."/>
            <person name="Mondo S."/>
            <person name="Pangilinan J."/>
            <person name="Riley R."/>
            <person name="LaButti K."/>
            <person name="Andreopoulos B."/>
            <person name="Lipzen A."/>
            <person name="Chen C."/>
            <person name="Yan M."/>
            <person name="Daum C."/>
            <person name="Ng V."/>
            <person name="Clum A."/>
            <person name="Steindorff A."/>
            <person name="Ohm R.A."/>
            <person name="Martin F."/>
            <person name="Silar P."/>
            <person name="Natvig D.O."/>
            <person name="Lalanne C."/>
            <person name="Gautier V."/>
            <person name="Ament-Velasquez S.L."/>
            <person name="Kruys A."/>
            <person name="Hutchinson M.I."/>
            <person name="Powell A.J."/>
            <person name="Barry K."/>
            <person name="Miller A.N."/>
            <person name="Grigoriev I.V."/>
            <person name="Debuchy R."/>
            <person name="Gladieux P."/>
            <person name="Hiltunen Thoren M."/>
            <person name="Johannesson H."/>
        </authorList>
    </citation>
    <scope>NUCLEOTIDE SEQUENCE</scope>
    <source>
        <strain evidence="2">PSN309</strain>
    </source>
</reference>